<dbReference type="PANTHER" id="PTHR24348:SF22">
    <property type="entry name" value="NON-SPECIFIC SERINE_THREONINE PROTEIN KINASE"/>
    <property type="match status" value="1"/>
</dbReference>
<feature type="region of interest" description="Disordered" evidence="5">
    <location>
        <begin position="18"/>
        <end position="44"/>
    </location>
</feature>
<evidence type="ECO:0000313" key="7">
    <source>
        <dbReference type="EMBL" id="CAG1844470.1"/>
    </source>
</evidence>
<evidence type="ECO:0000313" key="8">
    <source>
        <dbReference type="EnsemblPlants" id="Ma04_p36670.1"/>
    </source>
</evidence>
<evidence type="ECO:0000256" key="3">
    <source>
        <dbReference type="ARBA" id="ARBA00022777"/>
    </source>
</evidence>
<dbReference type="Gene3D" id="1.10.510.10">
    <property type="entry name" value="Transferase(Phosphotransferase) domain 1"/>
    <property type="match status" value="1"/>
</dbReference>
<keyword evidence="3" id="KW-0418">Kinase</keyword>
<keyword evidence="4" id="KW-0067">ATP-binding</keyword>
<keyword evidence="2" id="KW-0547">Nucleotide-binding</keyword>
<dbReference type="EMBL" id="HG996469">
    <property type="protein sequence ID" value="CAG1844470.1"/>
    <property type="molecule type" value="Genomic_DNA"/>
</dbReference>
<gene>
    <name evidence="7" type="ORF">GSMUA_142650.1</name>
</gene>
<keyword evidence="9" id="KW-1185">Reference proteome</keyword>
<dbReference type="PROSITE" id="PS50011">
    <property type="entry name" value="PROTEIN_KINASE_DOM"/>
    <property type="match status" value="1"/>
</dbReference>
<dbReference type="FunCoup" id="A0A804IXW3">
    <property type="interactions" value="23"/>
</dbReference>
<dbReference type="GO" id="GO:0005524">
    <property type="term" value="F:ATP binding"/>
    <property type="evidence" value="ECO:0007669"/>
    <property type="project" value="UniProtKB-KW"/>
</dbReference>
<dbReference type="GO" id="GO:0010506">
    <property type="term" value="P:regulation of autophagy"/>
    <property type="evidence" value="ECO:0007669"/>
    <property type="project" value="InterPro"/>
</dbReference>
<dbReference type="Gramene" id="Ma04_t36670.1">
    <property type="protein sequence ID" value="Ma04_p36670.1"/>
    <property type="gene ID" value="Ma04_g36670"/>
</dbReference>
<dbReference type="Proteomes" id="UP000012960">
    <property type="component" value="Unplaced"/>
</dbReference>
<reference evidence="8" key="2">
    <citation type="submission" date="2021-05" db="UniProtKB">
        <authorList>
            <consortium name="EnsemblPlants"/>
        </authorList>
    </citation>
    <scope>IDENTIFICATION</scope>
    <source>
        <strain evidence="8">subsp. malaccensis</strain>
    </source>
</reference>
<dbReference type="EnsemblPlants" id="Ma04_t36670.1">
    <property type="protein sequence ID" value="Ma04_p36670.1"/>
    <property type="gene ID" value="Ma04_g36670"/>
</dbReference>
<dbReference type="AlphaFoldDB" id="A0A804IXW3"/>
<dbReference type="InterPro" id="IPR045269">
    <property type="entry name" value="Atg1-like"/>
</dbReference>
<proteinExistence type="predicted"/>
<dbReference type="SUPFAM" id="SSF56112">
    <property type="entry name" value="Protein kinase-like (PK-like)"/>
    <property type="match status" value="1"/>
</dbReference>
<dbReference type="InParanoid" id="A0A804IXW3"/>
<keyword evidence="1" id="KW-0808">Transferase</keyword>
<dbReference type="GO" id="GO:0004674">
    <property type="term" value="F:protein serine/threonine kinase activity"/>
    <property type="evidence" value="ECO:0007669"/>
    <property type="project" value="InterPro"/>
</dbReference>
<name>A0A804IXW3_MUSAM</name>
<dbReference type="InterPro" id="IPR000719">
    <property type="entry name" value="Prot_kinase_dom"/>
</dbReference>
<dbReference type="InterPro" id="IPR011009">
    <property type="entry name" value="Kinase-like_dom_sf"/>
</dbReference>
<protein>
    <submittedName>
        <fullName evidence="7">(wild Malaysian banana) hypothetical protein</fullName>
    </submittedName>
</protein>
<dbReference type="PANTHER" id="PTHR24348">
    <property type="entry name" value="SERINE/THREONINE-PROTEIN KINASE UNC-51-RELATED"/>
    <property type="match status" value="1"/>
</dbReference>
<reference evidence="7" key="1">
    <citation type="submission" date="2021-03" db="EMBL/GenBank/DDBJ databases">
        <authorList>
            <consortium name="Genoscope - CEA"/>
            <person name="William W."/>
        </authorList>
    </citation>
    <scope>NUCLEOTIDE SEQUENCE</scope>
    <source>
        <strain evidence="7">Doubled-haploid Pahang</strain>
    </source>
</reference>
<organism evidence="8 9">
    <name type="scientific">Musa acuminata subsp. malaccensis</name>
    <name type="common">Wild banana</name>
    <name type="synonym">Musa malaccensis</name>
    <dbReference type="NCBI Taxonomy" id="214687"/>
    <lineage>
        <taxon>Eukaryota</taxon>
        <taxon>Viridiplantae</taxon>
        <taxon>Streptophyta</taxon>
        <taxon>Embryophyta</taxon>
        <taxon>Tracheophyta</taxon>
        <taxon>Spermatophyta</taxon>
        <taxon>Magnoliopsida</taxon>
        <taxon>Liliopsida</taxon>
        <taxon>Zingiberales</taxon>
        <taxon>Musaceae</taxon>
        <taxon>Musa</taxon>
    </lineage>
</organism>
<accession>A0A804IXW3</accession>
<feature type="domain" description="Protein kinase" evidence="6">
    <location>
        <begin position="20"/>
        <end position="174"/>
    </location>
</feature>
<evidence type="ECO:0000313" key="9">
    <source>
        <dbReference type="Proteomes" id="UP000012960"/>
    </source>
</evidence>
<evidence type="ECO:0000256" key="2">
    <source>
        <dbReference type="ARBA" id="ARBA00022741"/>
    </source>
</evidence>
<dbReference type="Pfam" id="PF00069">
    <property type="entry name" value="Pkinase"/>
    <property type="match status" value="1"/>
</dbReference>
<evidence type="ECO:0000256" key="1">
    <source>
        <dbReference type="ARBA" id="ARBA00022679"/>
    </source>
</evidence>
<evidence type="ECO:0000259" key="6">
    <source>
        <dbReference type="PROSITE" id="PS50011"/>
    </source>
</evidence>
<evidence type="ECO:0000256" key="5">
    <source>
        <dbReference type="SAM" id="MobiDB-lite"/>
    </source>
</evidence>
<evidence type="ECO:0000256" key="4">
    <source>
        <dbReference type="ARBA" id="ARBA00022840"/>
    </source>
</evidence>
<sequence length="174" mass="19243">MEKVGDWGPRVHVRPAGKRRIELGPWARGSGGGASGGRPHPGSEDWVRVLRGGVVGTQRQLGREVAVKEIDLKQVDSKVRDGLLKESHISHPDITRLCQAIETEDKVFIVLDHCASGDLAADIQCHRIHGRVSVGVARHFMRQLGRRLKILGEINLIHRGGLLYLDCYLSFPLV</sequence>